<dbReference type="EMBL" id="JAFBEC010000005">
    <property type="protein sequence ID" value="MBM7632943.1"/>
    <property type="molecule type" value="Genomic_DNA"/>
</dbReference>
<keyword evidence="3 5" id="KW-0560">Oxidoreductase</keyword>
<keyword evidence="1" id="KW-0285">Flavoprotein</keyword>
<dbReference type="InterPro" id="IPR020048">
    <property type="entry name" value="NADPH-dep_FMN_reduc_SsuE"/>
</dbReference>
<dbReference type="PANTHER" id="PTHR43408">
    <property type="entry name" value="FMN REDUCTASE (NADPH)"/>
    <property type="match status" value="1"/>
</dbReference>
<reference evidence="5 6" key="1">
    <citation type="submission" date="2021-01" db="EMBL/GenBank/DDBJ databases">
        <title>Genomic Encyclopedia of Type Strains, Phase IV (KMG-IV): sequencing the most valuable type-strain genomes for metagenomic binning, comparative biology and taxonomic classification.</title>
        <authorList>
            <person name="Goeker M."/>
        </authorList>
    </citation>
    <scope>NUCLEOTIDE SEQUENCE [LARGE SCALE GENOMIC DNA]</scope>
    <source>
        <strain evidence="5 6">DSM 25540</strain>
    </source>
</reference>
<evidence type="ECO:0000313" key="5">
    <source>
        <dbReference type="EMBL" id="MBM7632943.1"/>
    </source>
</evidence>
<dbReference type="EC" id="1.5.1.38" evidence="5"/>
<name>A0ABS2PBZ4_9BACL</name>
<comment type="caution">
    <text evidence="5">The sequence shown here is derived from an EMBL/GenBank/DDBJ whole genome shotgun (WGS) entry which is preliminary data.</text>
</comment>
<dbReference type="Pfam" id="PF03358">
    <property type="entry name" value="FMN_red"/>
    <property type="match status" value="1"/>
</dbReference>
<accession>A0ABS2PBZ4</accession>
<keyword evidence="2" id="KW-0288">FMN</keyword>
<dbReference type="InterPro" id="IPR005025">
    <property type="entry name" value="FMN_Rdtase-like_dom"/>
</dbReference>
<evidence type="ECO:0000259" key="4">
    <source>
        <dbReference type="Pfam" id="PF03358"/>
    </source>
</evidence>
<keyword evidence="6" id="KW-1185">Reference proteome</keyword>
<evidence type="ECO:0000313" key="6">
    <source>
        <dbReference type="Proteomes" id="UP000741863"/>
    </source>
</evidence>
<dbReference type="Gene3D" id="3.40.50.360">
    <property type="match status" value="1"/>
</dbReference>
<proteinExistence type="predicted"/>
<feature type="domain" description="NADPH-dependent FMN reductase-like" evidence="4">
    <location>
        <begin position="4"/>
        <end position="142"/>
    </location>
</feature>
<protein>
    <submittedName>
        <fullName evidence="5">FMN reductase</fullName>
        <ecNumber evidence="5">1.5.1.38</ecNumber>
    </submittedName>
</protein>
<dbReference type="Proteomes" id="UP000741863">
    <property type="component" value="Unassembled WGS sequence"/>
</dbReference>
<dbReference type="NCBIfam" id="TIGR03567">
    <property type="entry name" value="FMN_reduc_SsuE"/>
    <property type="match status" value="1"/>
</dbReference>
<dbReference type="SUPFAM" id="SSF52218">
    <property type="entry name" value="Flavoproteins"/>
    <property type="match status" value="1"/>
</dbReference>
<dbReference type="InterPro" id="IPR051814">
    <property type="entry name" value="NAD(P)H-dep_FMN_reductase"/>
</dbReference>
<dbReference type="InterPro" id="IPR029039">
    <property type="entry name" value="Flavoprotein-like_sf"/>
</dbReference>
<organism evidence="5 6">
    <name type="scientific">Geomicrobium sediminis</name>
    <dbReference type="NCBI Taxonomy" id="1347788"/>
    <lineage>
        <taxon>Bacteria</taxon>
        <taxon>Bacillati</taxon>
        <taxon>Bacillota</taxon>
        <taxon>Bacilli</taxon>
        <taxon>Bacillales</taxon>
        <taxon>Geomicrobium</taxon>
    </lineage>
</organism>
<dbReference type="GO" id="GO:0052873">
    <property type="term" value="F:FMN reductase (NADPH) activity"/>
    <property type="evidence" value="ECO:0007669"/>
    <property type="project" value="UniProtKB-EC"/>
</dbReference>
<evidence type="ECO:0000256" key="2">
    <source>
        <dbReference type="ARBA" id="ARBA00022643"/>
    </source>
</evidence>
<dbReference type="PANTHER" id="PTHR43408:SF1">
    <property type="entry name" value="FMN REDUCTASE (NADPH)"/>
    <property type="match status" value="1"/>
</dbReference>
<gene>
    <name evidence="5" type="ORF">JOD17_002037</name>
</gene>
<evidence type="ECO:0000256" key="3">
    <source>
        <dbReference type="ARBA" id="ARBA00023002"/>
    </source>
</evidence>
<dbReference type="RefSeq" id="WP_204697423.1">
    <property type="nucleotide sequence ID" value="NZ_JAFBEC010000005.1"/>
</dbReference>
<evidence type="ECO:0000256" key="1">
    <source>
        <dbReference type="ARBA" id="ARBA00022630"/>
    </source>
</evidence>
<sequence>MNHVVVISGSPSEPSKTSHVLHEVAGRLKADCSVDFINVRDLPAEDLLHAKFGSPSIKEASALVERAEVIIIGSPIYKASITGGLKAFLDLLPEGALRGKTVLPLATGGSIAHYLSLDFSLLPVLHTLGSTHLLKPVYVLSSDIHIDDDHLFIQDVDTAARVDQAVEQILQGFQSYEKVN</sequence>